<evidence type="ECO:0000313" key="2">
    <source>
        <dbReference type="Proteomes" id="UP000807342"/>
    </source>
</evidence>
<dbReference type="EMBL" id="MU152146">
    <property type="protein sequence ID" value="KAF9440954.1"/>
    <property type="molecule type" value="Genomic_DNA"/>
</dbReference>
<proteinExistence type="predicted"/>
<gene>
    <name evidence="1" type="ORF">P691DRAFT_685651</name>
</gene>
<reference evidence="1" key="1">
    <citation type="submission" date="2020-11" db="EMBL/GenBank/DDBJ databases">
        <authorList>
            <consortium name="DOE Joint Genome Institute"/>
            <person name="Ahrendt S."/>
            <person name="Riley R."/>
            <person name="Andreopoulos W."/>
            <person name="Labutti K."/>
            <person name="Pangilinan J."/>
            <person name="Ruiz-Duenas F.J."/>
            <person name="Barrasa J.M."/>
            <person name="Sanchez-Garcia M."/>
            <person name="Camarero S."/>
            <person name="Miyauchi S."/>
            <person name="Serrano A."/>
            <person name="Linde D."/>
            <person name="Babiker R."/>
            <person name="Drula E."/>
            <person name="Ayuso-Fernandez I."/>
            <person name="Pacheco R."/>
            <person name="Padilla G."/>
            <person name="Ferreira P."/>
            <person name="Barriuso J."/>
            <person name="Kellner H."/>
            <person name="Castanera R."/>
            <person name="Alfaro M."/>
            <person name="Ramirez L."/>
            <person name="Pisabarro A.G."/>
            <person name="Kuo A."/>
            <person name="Tritt A."/>
            <person name="Lipzen A."/>
            <person name="He G."/>
            <person name="Yan M."/>
            <person name="Ng V."/>
            <person name="Cullen D."/>
            <person name="Martin F."/>
            <person name="Rosso M.-N."/>
            <person name="Henrissat B."/>
            <person name="Hibbett D."/>
            <person name="Martinez A.T."/>
            <person name="Grigoriev I.V."/>
        </authorList>
    </citation>
    <scope>NUCLEOTIDE SEQUENCE</scope>
    <source>
        <strain evidence="1">MF-IS2</strain>
    </source>
</reference>
<dbReference type="OrthoDB" id="3263038at2759"/>
<feature type="non-terminal residue" evidence="1">
    <location>
        <position position="1"/>
    </location>
</feature>
<comment type="caution">
    <text evidence="1">The sequence shown here is derived from an EMBL/GenBank/DDBJ whole genome shotgun (WGS) entry which is preliminary data.</text>
</comment>
<keyword evidence="2" id="KW-1185">Reference proteome</keyword>
<evidence type="ECO:0000313" key="1">
    <source>
        <dbReference type="EMBL" id="KAF9440954.1"/>
    </source>
</evidence>
<organism evidence="1 2">
    <name type="scientific">Macrolepiota fuliginosa MF-IS2</name>
    <dbReference type="NCBI Taxonomy" id="1400762"/>
    <lineage>
        <taxon>Eukaryota</taxon>
        <taxon>Fungi</taxon>
        <taxon>Dikarya</taxon>
        <taxon>Basidiomycota</taxon>
        <taxon>Agaricomycotina</taxon>
        <taxon>Agaricomycetes</taxon>
        <taxon>Agaricomycetidae</taxon>
        <taxon>Agaricales</taxon>
        <taxon>Agaricineae</taxon>
        <taxon>Agaricaceae</taxon>
        <taxon>Macrolepiota</taxon>
    </lineage>
</organism>
<dbReference type="AlphaFoldDB" id="A0A9P5WZT7"/>
<dbReference type="Proteomes" id="UP000807342">
    <property type="component" value="Unassembled WGS sequence"/>
</dbReference>
<accession>A0A9P5WZT7</accession>
<sequence length="66" mass="7510">TPSYILGTDGEILDWDRYESLARSLLMTRLPTSTAFIVDELSSVQDMWNAVVSEYTYKGAFSQTRL</sequence>
<protein>
    <submittedName>
        <fullName evidence="1">Uncharacterized protein</fullName>
    </submittedName>
</protein>
<name>A0A9P5WZT7_9AGAR</name>